<dbReference type="UniPathway" id="UPA00251">
    <property type="reaction ID" value="UER00324"/>
</dbReference>
<keyword evidence="7" id="KW-1003">Cell membrane</keyword>
<dbReference type="GO" id="GO:0006782">
    <property type="term" value="P:protoporphyrinogen IX biosynthetic process"/>
    <property type="evidence" value="ECO:0007669"/>
    <property type="project" value="UniProtKB-UniRule"/>
</dbReference>
<evidence type="ECO:0000256" key="2">
    <source>
        <dbReference type="ARBA" id="ARBA00022643"/>
    </source>
</evidence>
<accession>A0A1M5D5B8</accession>
<dbReference type="NCBIfam" id="NF008316">
    <property type="entry name" value="PRK11104.1"/>
    <property type="match status" value="1"/>
</dbReference>
<evidence type="ECO:0000256" key="7">
    <source>
        <dbReference type="HAMAP-Rule" id="MF_00853"/>
    </source>
</evidence>
<dbReference type="GO" id="GO:0010181">
    <property type="term" value="F:FMN binding"/>
    <property type="evidence" value="ECO:0007669"/>
    <property type="project" value="UniProtKB-UniRule"/>
</dbReference>
<dbReference type="GO" id="GO:0005886">
    <property type="term" value="C:plasma membrane"/>
    <property type="evidence" value="ECO:0007669"/>
    <property type="project" value="UniProtKB-SubCell"/>
</dbReference>
<comment type="pathway">
    <text evidence="7">Porphyrin-containing compound metabolism; protoporphyrin-IX biosynthesis; protoporphyrin-IX from protoporphyrinogen-IX: step 1/1.</text>
</comment>
<name>A0A1M5D5B8_9BURK</name>
<dbReference type="STRING" id="1122156.SAMN02745117_02310"/>
<comment type="subcellular location">
    <subcellularLocation>
        <location evidence="7">Cell membrane</location>
        <topology evidence="7">Peripheral membrane protein</topology>
    </subcellularLocation>
</comment>
<keyword evidence="2 7" id="KW-0288">FMN</keyword>
<dbReference type="HAMAP" id="MF_00853">
    <property type="entry name" value="HemG"/>
    <property type="match status" value="1"/>
</dbReference>
<dbReference type="Proteomes" id="UP000184327">
    <property type="component" value="Unassembled WGS sequence"/>
</dbReference>
<comment type="catalytic activity">
    <reaction evidence="7">
        <text>protoporphyrinogen IX + 3 a menaquinone = protoporphyrin IX + 3 a menaquinol</text>
        <dbReference type="Rhea" id="RHEA:27409"/>
        <dbReference type="Rhea" id="RHEA-COMP:9537"/>
        <dbReference type="Rhea" id="RHEA-COMP:9539"/>
        <dbReference type="ChEBI" id="CHEBI:16374"/>
        <dbReference type="ChEBI" id="CHEBI:18151"/>
        <dbReference type="ChEBI" id="CHEBI:57306"/>
        <dbReference type="ChEBI" id="CHEBI:57307"/>
        <dbReference type="EC" id="1.3.5.3"/>
    </reaction>
</comment>
<evidence type="ECO:0000259" key="8">
    <source>
        <dbReference type="Pfam" id="PF12724"/>
    </source>
</evidence>
<dbReference type="SUPFAM" id="SSF52218">
    <property type="entry name" value="Flavoproteins"/>
    <property type="match status" value="1"/>
</dbReference>
<dbReference type="PANTHER" id="PTHR38030">
    <property type="entry name" value="PROTOPORPHYRINOGEN IX DEHYDROGENASE [MENAQUINONE]"/>
    <property type="match status" value="1"/>
</dbReference>
<evidence type="ECO:0000313" key="9">
    <source>
        <dbReference type="EMBL" id="SHF62273.1"/>
    </source>
</evidence>
<dbReference type="GO" id="GO:0070819">
    <property type="term" value="F:menaquinone-dependent protoporphyrinogen oxidase activity"/>
    <property type="evidence" value="ECO:0007669"/>
    <property type="project" value="UniProtKB-UniRule"/>
</dbReference>
<sequence>MTVPHTHPILKNAPNPLEAEQGRPQFIVVLYSSRFGQAMRIAQTMVQELEAQGHMARAQALGAQQEWPADCQALVLVASIRYGHFAPAVRGFVQRHARQLASVPSAFASVSLTARKLEKREPQNHSYTRKFLAQAMLLGWQPRWCAVLAGALRYPLYGWLDKQMIRLIMRLTGGETRPDREVEYTDWQQVRAFARQIGAGVDAPVFRK</sequence>
<keyword evidence="5" id="KW-0472">Membrane</keyword>
<dbReference type="InterPro" id="IPR044264">
    <property type="entry name" value="HemG"/>
</dbReference>
<evidence type="ECO:0000256" key="6">
    <source>
        <dbReference type="ARBA" id="ARBA00023244"/>
    </source>
</evidence>
<dbReference type="RefSeq" id="WP_084523236.1">
    <property type="nucleotide sequence ID" value="NZ_FQUZ01000031.1"/>
</dbReference>
<feature type="domain" description="Flavodoxin" evidence="8">
    <location>
        <begin position="28"/>
        <end position="178"/>
    </location>
</feature>
<dbReference type="InterPro" id="IPR026816">
    <property type="entry name" value="Flavodoxin_dom"/>
</dbReference>
<keyword evidence="6 7" id="KW-0627">Porphyrin biosynthesis</keyword>
<dbReference type="GO" id="GO:0004729">
    <property type="term" value="F:oxygen-dependent protoporphyrinogen oxidase activity"/>
    <property type="evidence" value="ECO:0007669"/>
    <property type="project" value="InterPro"/>
</dbReference>
<comment type="function">
    <text evidence="7">Catalyzes the 6-electron oxidation of protoporphyrinogen IX to form protoporphyrin IX; under anaerobic conditions uses menaquinone as an electron acceptor, under aerobic conditions uses ubiquinone as an electron acceptor.</text>
</comment>
<dbReference type="EC" id="1.3.5.3" evidence="7"/>
<evidence type="ECO:0000256" key="4">
    <source>
        <dbReference type="ARBA" id="ARBA00023002"/>
    </source>
</evidence>
<protein>
    <recommendedName>
        <fullName evidence="7">Protoporphyrinogen IX dehydrogenase [quinone]</fullName>
        <ecNumber evidence="7">1.3.5.3</ecNumber>
    </recommendedName>
    <alternativeName>
        <fullName evidence="7">Protoporphyrinogen IX dehydrogenase [menaquinone]</fullName>
    </alternativeName>
    <alternativeName>
        <fullName evidence="7">Protoporphyrinogen IX dehydrogenase [ubiquinone]</fullName>
    </alternativeName>
    <alternativeName>
        <fullName evidence="7">Protoporphyrinogen oxidase</fullName>
        <shortName evidence="7">PPO</shortName>
    </alternativeName>
</protein>
<proteinExistence type="inferred from homology"/>
<keyword evidence="4 7" id="KW-0560">Oxidoreductase</keyword>
<keyword evidence="10" id="KW-1185">Reference proteome</keyword>
<comment type="cofactor">
    <cofactor evidence="7">
        <name>FMN</name>
        <dbReference type="ChEBI" id="CHEBI:58210"/>
    </cofactor>
    <text evidence="7">Binds 1 FMN non-covalently per subunit.</text>
</comment>
<dbReference type="OrthoDB" id="9795729at2"/>
<comment type="similarity">
    <text evidence="7">Belongs to the HemG family.</text>
</comment>
<evidence type="ECO:0000256" key="1">
    <source>
        <dbReference type="ARBA" id="ARBA00022630"/>
    </source>
</evidence>
<keyword evidence="1 7" id="KW-0285">Flavoprotein</keyword>
<dbReference type="InterPro" id="IPR029039">
    <property type="entry name" value="Flavoprotein-like_sf"/>
</dbReference>
<dbReference type="Pfam" id="PF12724">
    <property type="entry name" value="Flavodoxin_5"/>
    <property type="match status" value="1"/>
</dbReference>
<evidence type="ECO:0000256" key="5">
    <source>
        <dbReference type="ARBA" id="ARBA00023136"/>
    </source>
</evidence>
<evidence type="ECO:0000256" key="3">
    <source>
        <dbReference type="ARBA" id="ARBA00022741"/>
    </source>
</evidence>
<gene>
    <name evidence="7" type="primary">hemG</name>
    <name evidence="9" type="ORF">SAMN02745117_02310</name>
</gene>
<keyword evidence="3 7" id="KW-0547">Nucleotide-binding</keyword>
<comment type="catalytic activity">
    <reaction evidence="7">
        <text>protoporphyrinogen IX + 3 a ubiquinone = protoporphyrin IX + 3 a ubiquinol</text>
        <dbReference type="Rhea" id="RHEA:63936"/>
        <dbReference type="Rhea" id="RHEA-COMP:9565"/>
        <dbReference type="Rhea" id="RHEA-COMP:9566"/>
        <dbReference type="ChEBI" id="CHEBI:16389"/>
        <dbReference type="ChEBI" id="CHEBI:17976"/>
        <dbReference type="ChEBI" id="CHEBI:57306"/>
        <dbReference type="ChEBI" id="CHEBI:57307"/>
    </reaction>
</comment>
<evidence type="ECO:0000313" key="10">
    <source>
        <dbReference type="Proteomes" id="UP000184327"/>
    </source>
</evidence>
<organism evidence="9 10">
    <name type="scientific">Lampropedia hyalina DSM 16112</name>
    <dbReference type="NCBI Taxonomy" id="1122156"/>
    <lineage>
        <taxon>Bacteria</taxon>
        <taxon>Pseudomonadati</taxon>
        <taxon>Pseudomonadota</taxon>
        <taxon>Betaproteobacteria</taxon>
        <taxon>Burkholderiales</taxon>
        <taxon>Comamonadaceae</taxon>
        <taxon>Lampropedia</taxon>
    </lineage>
</organism>
<dbReference type="EMBL" id="FQUZ01000031">
    <property type="protein sequence ID" value="SHF62273.1"/>
    <property type="molecule type" value="Genomic_DNA"/>
</dbReference>
<dbReference type="InterPro" id="IPR052200">
    <property type="entry name" value="Protoporphyrinogen_IX_DH"/>
</dbReference>
<dbReference type="Gene3D" id="3.40.50.360">
    <property type="match status" value="1"/>
</dbReference>
<dbReference type="PANTHER" id="PTHR38030:SF2">
    <property type="entry name" value="PROTOPORPHYRINOGEN IX DEHYDROGENASE [QUINONE]"/>
    <property type="match status" value="1"/>
</dbReference>
<reference evidence="9 10" key="1">
    <citation type="submission" date="2016-11" db="EMBL/GenBank/DDBJ databases">
        <authorList>
            <person name="Jaros S."/>
            <person name="Januszkiewicz K."/>
            <person name="Wedrychowicz H."/>
        </authorList>
    </citation>
    <scope>NUCLEOTIDE SEQUENCE [LARGE SCALE GENOMIC DNA]</scope>
    <source>
        <strain evidence="9 10">DSM 16112</strain>
    </source>
</reference>
<comment type="catalytic activity">
    <reaction evidence="7">
        <text>protoporphyrinogen IX + 3 a quinone = protoporphyrin IX + 3 a quinol</text>
        <dbReference type="Rhea" id="RHEA:65032"/>
        <dbReference type="ChEBI" id="CHEBI:24646"/>
        <dbReference type="ChEBI" id="CHEBI:57306"/>
        <dbReference type="ChEBI" id="CHEBI:57307"/>
        <dbReference type="ChEBI" id="CHEBI:132124"/>
        <dbReference type="EC" id="1.3.5.3"/>
    </reaction>
</comment>
<dbReference type="AlphaFoldDB" id="A0A1M5D5B8"/>